<evidence type="ECO:0000259" key="4">
    <source>
        <dbReference type="PROSITE" id="PS50893"/>
    </source>
</evidence>
<accession>C2BDS9</accession>
<keyword evidence="6" id="KW-1185">Reference proteome</keyword>
<dbReference type="PANTHER" id="PTHR45772:SF7">
    <property type="entry name" value="AMINO ACID ABC TRANSPORTER ATP-BINDING PROTEIN"/>
    <property type="match status" value="1"/>
</dbReference>
<dbReference type="InterPro" id="IPR027417">
    <property type="entry name" value="P-loop_NTPase"/>
</dbReference>
<dbReference type="GO" id="GO:0005304">
    <property type="term" value="F:L-valine transmembrane transporter activity"/>
    <property type="evidence" value="ECO:0007669"/>
    <property type="project" value="TreeGrafter"/>
</dbReference>
<evidence type="ECO:0000313" key="5">
    <source>
        <dbReference type="EMBL" id="EEI86944.1"/>
    </source>
</evidence>
<proteinExistence type="predicted"/>
<dbReference type="InterPro" id="IPR032823">
    <property type="entry name" value="BCA_ABC_TP_C"/>
</dbReference>
<evidence type="ECO:0000256" key="2">
    <source>
        <dbReference type="ARBA" id="ARBA00022741"/>
    </source>
</evidence>
<keyword evidence="2" id="KW-0547">Nucleotide-binding</keyword>
<dbReference type="InterPro" id="IPR051120">
    <property type="entry name" value="ABC_AA/LPS_Transport"/>
</dbReference>
<protein>
    <submittedName>
        <fullName evidence="5">ABC transporter, ATP-binding protein</fullName>
    </submittedName>
</protein>
<dbReference type="GO" id="GO:0042941">
    <property type="term" value="P:D-alanine transmembrane transport"/>
    <property type="evidence" value="ECO:0007669"/>
    <property type="project" value="TreeGrafter"/>
</dbReference>
<dbReference type="InterPro" id="IPR003439">
    <property type="entry name" value="ABC_transporter-like_ATP-bd"/>
</dbReference>
<sequence>MLKVNSKEVVSENVLEINNLGISFGGLKAVENVSFKIKKGELLGLIGPNGAGKTTLFNMLSGVYTPTSGEIILDGKKVNGTSPDKLSKLGVARTFQNIRLFDNLTVLDNVKLAMNQYMEYGVLTGMFRLPSYWKEEKEATKMAKDILRLFDLEKYYMTLAGSLPYGAQRKLEIARAMATRPKVLLLDEPAAGMNESETQDLMDSIRVIRENTGVSILLIEHDMNLVLGITDRLIVLNYGEILAQGNPREVISNKEVVRAYLGS</sequence>
<gene>
    <name evidence="5" type="ORF">HMPREF0072_0499</name>
</gene>
<dbReference type="GO" id="GO:0005524">
    <property type="term" value="F:ATP binding"/>
    <property type="evidence" value="ECO:0007669"/>
    <property type="project" value="UniProtKB-KW"/>
</dbReference>
<dbReference type="EMBL" id="ABYO01000018">
    <property type="protein sequence ID" value="EEI86944.1"/>
    <property type="molecule type" value="Genomic_DNA"/>
</dbReference>
<organism evidence="5 6">
    <name type="scientific">Anaerococcus lactolyticus ATCC 51172</name>
    <dbReference type="NCBI Taxonomy" id="525254"/>
    <lineage>
        <taxon>Bacteria</taxon>
        <taxon>Bacillati</taxon>
        <taxon>Bacillota</taxon>
        <taxon>Tissierellia</taxon>
        <taxon>Tissierellales</taxon>
        <taxon>Peptoniphilaceae</taxon>
        <taxon>Anaerococcus</taxon>
    </lineage>
</organism>
<dbReference type="Pfam" id="PF00005">
    <property type="entry name" value="ABC_tran"/>
    <property type="match status" value="1"/>
</dbReference>
<dbReference type="InterPro" id="IPR003593">
    <property type="entry name" value="AAA+_ATPase"/>
</dbReference>
<dbReference type="GO" id="GO:0015188">
    <property type="term" value="F:L-isoleucine transmembrane transporter activity"/>
    <property type="evidence" value="ECO:0007669"/>
    <property type="project" value="TreeGrafter"/>
</dbReference>
<dbReference type="GO" id="GO:1903805">
    <property type="term" value="P:L-valine import across plasma membrane"/>
    <property type="evidence" value="ECO:0007669"/>
    <property type="project" value="TreeGrafter"/>
</dbReference>
<dbReference type="CDD" id="cd03219">
    <property type="entry name" value="ABC_Mj1267_LivG_branched"/>
    <property type="match status" value="1"/>
</dbReference>
<dbReference type="eggNOG" id="COG0411">
    <property type="taxonomic scope" value="Bacteria"/>
</dbReference>
<keyword evidence="1" id="KW-0813">Transport</keyword>
<evidence type="ECO:0000256" key="3">
    <source>
        <dbReference type="ARBA" id="ARBA00022840"/>
    </source>
</evidence>
<comment type="caution">
    <text evidence="5">The sequence shown here is derived from an EMBL/GenBank/DDBJ whole genome shotgun (WGS) entry which is preliminary data.</text>
</comment>
<name>C2BDS9_9FIRM</name>
<evidence type="ECO:0000313" key="6">
    <source>
        <dbReference type="Proteomes" id="UP000005984"/>
    </source>
</evidence>
<reference evidence="5 6" key="1">
    <citation type="submission" date="2008-10" db="EMBL/GenBank/DDBJ databases">
        <authorList>
            <person name="Qin X."/>
            <person name="Bachman B."/>
            <person name="Battles P."/>
            <person name="Bell A."/>
            <person name="Bess C."/>
            <person name="Bickham C."/>
            <person name="Chaboub L."/>
            <person name="Chen D."/>
            <person name="Coyle M."/>
            <person name="Deiros D.R."/>
            <person name="Dinh H."/>
            <person name="Forbes L."/>
            <person name="Fowler G."/>
            <person name="Francisco L."/>
            <person name="Fu Q."/>
            <person name="Gubbala S."/>
            <person name="Hale W."/>
            <person name="Han Y."/>
            <person name="Hemphill L."/>
            <person name="Highlander S.K."/>
            <person name="Hirani K."/>
            <person name="Hogues M."/>
            <person name="Jackson L."/>
            <person name="Jakkamsetti A."/>
            <person name="Javaid M."/>
            <person name="Jiang H."/>
            <person name="Korchina V."/>
            <person name="Kovar C."/>
            <person name="Lara F."/>
            <person name="Lee S."/>
            <person name="Mata R."/>
            <person name="Mathew T."/>
            <person name="Moen C."/>
            <person name="Morales K."/>
            <person name="Munidasa M."/>
            <person name="Nazareth L."/>
            <person name="Ngo R."/>
            <person name="Nguyen L."/>
            <person name="Okwuonu G."/>
            <person name="Ongeri F."/>
            <person name="Patil S."/>
            <person name="Petrosino J."/>
            <person name="Pham C."/>
            <person name="Pham P."/>
            <person name="Pu L.-L."/>
            <person name="Puazo M."/>
            <person name="Raj R."/>
            <person name="Reid J."/>
            <person name="Rouhana J."/>
            <person name="Saada N."/>
            <person name="Shang Y."/>
            <person name="Simmons D."/>
            <person name="Thornton R."/>
            <person name="Warren J."/>
            <person name="Weissenberger G."/>
            <person name="Zhang J."/>
            <person name="Zhang L."/>
            <person name="Zhou C."/>
            <person name="Zhu D."/>
            <person name="Muzny D."/>
            <person name="Worley K."/>
            <person name="Gibbs R."/>
        </authorList>
    </citation>
    <scope>NUCLEOTIDE SEQUENCE [LARGE SCALE GENOMIC DNA]</scope>
    <source>
        <strain evidence="5 6">ATCC 51172</strain>
    </source>
</reference>
<dbReference type="SMART" id="SM00382">
    <property type="entry name" value="AAA"/>
    <property type="match status" value="1"/>
</dbReference>
<dbReference type="AlphaFoldDB" id="C2BDS9"/>
<dbReference type="GO" id="GO:0005886">
    <property type="term" value="C:plasma membrane"/>
    <property type="evidence" value="ECO:0007669"/>
    <property type="project" value="TreeGrafter"/>
</dbReference>
<dbReference type="PANTHER" id="PTHR45772">
    <property type="entry name" value="CONSERVED COMPONENT OF ABC TRANSPORTER FOR NATURAL AMINO ACIDS-RELATED"/>
    <property type="match status" value="1"/>
</dbReference>
<dbReference type="RefSeq" id="WP_004827654.1">
    <property type="nucleotide sequence ID" value="NZ_GG666045.1"/>
</dbReference>
<dbReference type="Pfam" id="PF12399">
    <property type="entry name" value="BCA_ABC_TP_C"/>
    <property type="match status" value="1"/>
</dbReference>
<dbReference type="STRING" id="525254.HMPREF0072_0499"/>
<dbReference type="FunFam" id="3.40.50.300:FF:000421">
    <property type="entry name" value="Branched-chain amino acid ABC transporter ATP-binding protein"/>
    <property type="match status" value="1"/>
</dbReference>
<feature type="domain" description="ABC transporter" evidence="4">
    <location>
        <begin position="15"/>
        <end position="263"/>
    </location>
</feature>
<dbReference type="GO" id="GO:1903806">
    <property type="term" value="P:L-isoleucine import across plasma membrane"/>
    <property type="evidence" value="ECO:0007669"/>
    <property type="project" value="TreeGrafter"/>
</dbReference>
<dbReference type="GO" id="GO:0015808">
    <property type="term" value="P:L-alanine transport"/>
    <property type="evidence" value="ECO:0007669"/>
    <property type="project" value="TreeGrafter"/>
</dbReference>
<evidence type="ECO:0000256" key="1">
    <source>
        <dbReference type="ARBA" id="ARBA00022448"/>
    </source>
</evidence>
<dbReference type="HOGENOM" id="CLU_000604_1_2_9"/>
<dbReference type="SUPFAM" id="SSF52540">
    <property type="entry name" value="P-loop containing nucleoside triphosphate hydrolases"/>
    <property type="match status" value="1"/>
</dbReference>
<dbReference type="PROSITE" id="PS50893">
    <property type="entry name" value="ABC_TRANSPORTER_2"/>
    <property type="match status" value="1"/>
</dbReference>
<dbReference type="Proteomes" id="UP000005984">
    <property type="component" value="Unassembled WGS sequence"/>
</dbReference>
<keyword evidence="3 5" id="KW-0067">ATP-binding</keyword>
<dbReference type="Gene3D" id="3.40.50.300">
    <property type="entry name" value="P-loop containing nucleotide triphosphate hydrolases"/>
    <property type="match status" value="1"/>
</dbReference>
<dbReference type="GO" id="GO:0016887">
    <property type="term" value="F:ATP hydrolysis activity"/>
    <property type="evidence" value="ECO:0007669"/>
    <property type="project" value="InterPro"/>
</dbReference>
<dbReference type="GO" id="GO:0015192">
    <property type="term" value="F:L-phenylalanine transmembrane transporter activity"/>
    <property type="evidence" value="ECO:0007669"/>
    <property type="project" value="TreeGrafter"/>
</dbReference>